<sequence length="95" mass="10737">MRFYPFEPQAQKHIRKSREYLEEANLKRVEHQAAAEHHRALTIMYAERIGRIEAELSAALQVGSTSSQPAEAADNERVRPTSDSVVMYPSRAALA</sequence>
<reference evidence="2" key="1">
    <citation type="submission" date="2024-05" db="EMBL/GenBank/DDBJ databases">
        <authorList>
            <person name="Bunk B."/>
            <person name="Swiderski J."/>
            <person name="Sproer C."/>
            <person name="Thiel V."/>
        </authorList>
    </citation>
    <scope>NUCLEOTIDE SEQUENCE</scope>
    <source>
        <strain evidence="2">DSM 17735</strain>
        <plasmid evidence="2">p1</plasmid>
    </source>
</reference>
<accession>A0AAU7LY89</accession>
<gene>
    <name evidence="2" type="ORF">ABLV49_20960</name>
</gene>
<evidence type="ECO:0000256" key="1">
    <source>
        <dbReference type="SAM" id="MobiDB-lite"/>
    </source>
</evidence>
<geneLocation type="plasmid" evidence="2">
    <name>p1</name>
</geneLocation>
<feature type="region of interest" description="Disordered" evidence="1">
    <location>
        <begin position="63"/>
        <end position="95"/>
    </location>
</feature>
<keyword evidence="2" id="KW-0614">Plasmid</keyword>
<name>A0AAU7LY89_9BURK</name>
<protein>
    <submittedName>
        <fullName evidence="2">Uncharacterized protein</fullName>
    </submittedName>
</protein>
<dbReference type="EMBL" id="CP157676">
    <property type="protein sequence ID" value="XBP72561.1"/>
    <property type="molecule type" value="Genomic_DNA"/>
</dbReference>
<proteinExistence type="predicted"/>
<dbReference type="AlphaFoldDB" id="A0AAU7LY89"/>
<evidence type="ECO:0000313" key="2">
    <source>
        <dbReference type="EMBL" id="XBP72561.1"/>
    </source>
</evidence>
<dbReference type="RefSeq" id="WP_349282225.1">
    <property type="nucleotide sequence ID" value="NZ_CBCSCU010000060.1"/>
</dbReference>
<organism evidence="2">
    <name type="scientific">Polaromonas hydrogenivorans</name>
    <dbReference type="NCBI Taxonomy" id="335476"/>
    <lineage>
        <taxon>Bacteria</taxon>
        <taxon>Pseudomonadati</taxon>
        <taxon>Pseudomonadota</taxon>
        <taxon>Betaproteobacteria</taxon>
        <taxon>Burkholderiales</taxon>
        <taxon>Comamonadaceae</taxon>
        <taxon>Polaromonas</taxon>
    </lineage>
</organism>